<dbReference type="InterPro" id="IPR003660">
    <property type="entry name" value="HAMP_dom"/>
</dbReference>
<comment type="subcellular location">
    <subcellularLocation>
        <location evidence="3">Cell membrane</location>
    </subcellularLocation>
    <subcellularLocation>
        <location evidence="2">Membrane</location>
        <topology evidence="2">Multi-pass membrane protein</topology>
    </subcellularLocation>
</comment>
<evidence type="ECO:0000256" key="8">
    <source>
        <dbReference type="ARBA" id="ARBA00022777"/>
    </source>
</evidence>
<dbReference type="InterPro" id="IPR003594">
    <property type="entry name" value="HATPase_dom"/>
</dbReference>
<evidence type="ECO:0000259" key="14">
    <source>
        <dbReference type="PROSITE" id="PS50109"/>
    </source>
</evidence>
<keyword evidence="5" id="KW-0597">Phosphoprotein</keyword>
<keyword evidence="8 16" id="KW-0418">Kinase</keyword>
<feature type="compositionally biased region" description="Basic and acidic residues" evidence="12">
    <location>
        <begin position="369"/>
        <end position="391"/>
    </location>
</feature>
<dbReference type="SUPFAM" id="SSF55874">
    <property type="entry name" value="ATPase domain of HSP90 chaperone/DNA topoisomerase II/histidine kinase"/>
    <property type="match status" value="1"/>
</dbReference>
<gene>
    <name evidence="16" type="ORF">HXK26_00810</name>
</gene>
<dbReference type="SUPFAM" id="SSF47384">
    <property type="entry name" value="Homodimeric domain of signal transducing histidine kinase"/>
    <property type="match status" value="1"/>
</dbReference>
<evidence type="ECO:0000256" key="7">
    <source>
        <dbReference type="ARBA" id="ARBA00022692"/>
    </source>
</evidence>
<dbReference type="AlphaFoldDB" id="A0A930VVB9"/>
<dbReference type="PANTHER" id="PTHR45436:SF15">
    <property type="entry name" value="SENSOR HISTIDINE KINASE CUSS"/>
    <property type="match status" value="1"/>
</dbReference>
<dbReference type="Proteomes" id="UP000698335">
    <property type="component" value="Unassembled WGS sequence"/>
</dbReference>
<evidence type="ECO:0000313" key="16">
    <source>
        <dbReference type="EMBL" id="MBF4807226.1"/>
    </source>
</evidence>
<evidence type="ECO:0000256" key="4">
    <source>
        <dbReference type="ARBA" id="ARBA00012438"/>
    </source>
</evidence>
<evidence type="ECO:0000256" key="3">
    <source>
        <dbReference type="ARBA" id="ARBA00004236"/>
    </source>
</evidence>
<evidence type="ECO:0000256" key="10">
    <source>
        <dbReference type="ARBA" id="ARBA00023012"/>
    </source>
</evidence>
<feature type="region of interest" description="Disordered" evidence="12">
    <location>
        <begin position="364"/>
        <end position="435"/>
    </location>
</feature>
<reference evidence="16" key="1">
    <citation type="submission" date="2020-04" db="EMBL/GenBank/DDBJ databases">
        <title>Deep metagenomics examines the oral microbiome during advanced dental caries in children, revealing novel taxa and co-occurrences with host molecules.</title>
        <authorList>
            <person name="Baker J.L."/>
            <person name="Morton J.T."/>
            <person name="Dinis M."/>
            <person name="Alvarez R."/>
            <person name="Tran N.C."/>
            <person name="Knight R."/>
            <person name="Edlund A."/>
        </authorList>
    </citation>
    <scope>NUCLEOTIDE SEQUENCE</scope>
    <source>
        <strain evidence="16">JCVI_38_bin.5</strain>
    </source>
</reference>
<feature type="domain" description="HAMP" evidence="15">
    <location>
        <begin position="96"/>
        <end position="149"/>
    </location>
</feature>
<dbReference type="PRINTS" id="PR00344">
    <property type="entry name" value="BCTRLSENSOR"/>
</dbReference>
<feature type="transmembrane region" description="Helical" evidence="13">
    <location>
        <begin position="21"/>
        <end position="39"/>
    </location>
</feature>
<keyword evidence="9 13" id="KW-1133">Transmembrane helix</keyword>
<dbReference type="InterPro" id="IPR005467">
    <property type="entry name" value="His_kinase_dom"/>
</dbReference>
<dbReference type="GO" id="GO:0005886">
    <property type="term" value="C:plasma membrane"/>
    <property type="evidence" value="ECO:0007669"/>
    <property type="project" value="UniProtKB-SubCell"/>
</dbReference>
<feature type="domain" description="Histidine kinase" evidence="14">
    <location>
        <begin position="157"/>
        <end position="369"/>
    </location>
</feature>
<dbReference type="Pfam" id="PF00512">
    <property type="entry name" value="HisKA"/>
    <property type="match status" value="1"/>
</dbReference>
<evidence type="ECO:0000256" key="12">
    <source>
        <dbReference type="SAM" id="MobiDB-lite"/>
    </source>
</evidence>
<dbReference type="FunFam" id="3.30.565.10:FF:000006">
    <property type="entry name" value="Sensor histidine kinase WalK"/>
    <property type="match status" value="1"/>
</dbReference>
<evidence type="ECO:0000256" key="5">
    <source>
        <dbReference type="ARBA" id="ARBA00022553"/>
    </source>
</evidence>
<dbReference type="Gene3D" id="1.10.287.130">
    <property type="match status" value="1"/>
</dbReference>
<comment type="caution">
    <text evidence="16">The sequence shown here is derived from an EMBL/GenBank/DDBJ whole genome shotgun (WGS) entry which is preliminary data.</text>
</comment>
<dbReference type="Gene3D" id="3.30.565.10">
    <property type="entry name" value="Histidine kinase-like ATPase, C-terminal domain"/>
    <property type="match status" value="1"/>
</dbReference>
<comment type="catalytic activity">
    <reaction evidence="1">
        <text>ATP + protein L-histidine = ADP + protein N-phospho-L-histidine.</text>
        <dbReference type="EC" id="2.7.13.3"/>
    </reaction>
</comment>
<keyword evidence="6" id="KW-0808">Transferase</keyword>
<dbReference type="PANTHER" id="PTHR45436">
    <property type="entry name" value="SENSOR HISTIDINE KINASE YKOH"/>
    <property type="match status" value="1"/>
</dbReference>
<evidence type="ECO:0000256" key="13">
    <source>
        <dbReference type="SAM" id="Phobius"/>
    </source>
</evidence>
<dbReference type="CDD" id="cd06225">
    <property type="entry name" value="HAMP"/>
    <property type="match status" value="1"/>
</dbReference>
<dbReference type="PROSITE" id="PS50885">
    <property type="entry name" value="HAMP"/>
    <property type="match status" value="1"/>
</dbReference>
<dbReference type="InterPro" id="IPR036097">
    <property type="entry name" value="HisK_dim/P_sf"/>
</dbReference>
<keyword evidence="10" id="KW-0902">Two-component regulatory system</keyword>
<dbReference type="InterPro" id="IPR004358">
    <property type="entry name" value="Sig_transdc_His_kin-like_C"/>
</dbReference>
<protein>
    <recommendedName>
        <fullName evidence="4">histidine kinase</fullName>
        <ecNumber evidence="4">2.7.13.3</ecNumber>
    </recommendedName>
</protein>
<dbReference type="PROSITE" id="PS51257">
    <property type="entry name" value="PROKAR_LIPOPROTEIN"/>
    <property type="match status" value="1"/>
</dbReference>
<name>A0A930VVB9_9ACTN</name>
<keyword evidence="7 13" id="KW-0812">Transmembrane</keyword>
<feature type="transmembrane region" description="Helical" evidence="13">
    <location>
        <begin position="76"/>
        <end position="95"/>
    </location>
</feature>
<keyword evidence="11 13" id="KW-0472">Membrane</keyword>
<dbReference type="Pfam" id="PF00672">
    <property type="entry name" value="HAMP"/>
    <property type="match status" value="1"/>
</dbReference>
<evidence type="ECO:0000313" key="17">
    <source>
        <dbReference type="Proteomes" id="UP000698335"/>
    </source>
</evidence>
<dbReference type="Pfam" id="PF02518">
    <property type="entry name" value="HATPase_c"/>
    <property type="match status" value="1"/>
</dbReference>
<dbReference type="CDD" id="cd00075">
    <property type="entry name" value="HATPase"/>
    <property type="match status" value="1"/>
</dbReference>
<dbReference type="Gene3D" id="6.10.340.10">
    <property type="match status" value="1"/>
</dbReference>
<evidence type="ECO:0000256" key="6">
    <source>
        <dbReference type="ARBA" id="ARBA00022679"/>
    </source>
</evidence>
<dbReference type="SUPFAM" id="SSF158472">
    <property type="entry name" value="HAMP domain-like"/>
    <property type="match status" value="1"/>
</dbReference>
<feature type="compositionally biased region" description="Acidic residues" evidence="12">
    <location>
        <begin position="425"/>
        <end position="435"/>
    </location>
</feature>
<dbReference type="PROSITE" id="PS50109">
    <property type="entry name" value="HIS_KIN"/>
    <property type="match status" value="1"/>
</dbReference>
<organism evidence="16 17">
    <name type="scientific">Lancefieldella rimae</name>
    <dbReference type="NCBI Taxonomy" id="1383"/>
    <lineage>
        <taxon>Bacteria</taxon>
        <taxon>Bacillati</taxon>
        <taxon>Actinomycetota</taxon>
        <taxon>Coriobacteriia</taxon>
        <taxon>Coriobacteriales</taxon>
        <taxon>Atopobiaceae</taxon>
        <taxon>Lancefieldella</taxon>
    </lineage>
</organism>
<evidence type="ECO:0000256" key="9">
    <source>
        <dbReference type="ARBA" id="ARBA00022989"/>
    </source>
</evidence>
<dbReference type="SMART" id="SM00387">
    <property type="entry name" value="HATPase_c"/>
    <property type="match status" value="1"/>
</dbReference>
<evidence type="ECO:0000259" key="15">
    <source>
        <dbReference type="PROSITE" id="PS50885"/>
    </source>
</evidence>
<sequence>MIKMSEKVMKPLRSVRGQLTLLMVALLGCCCVILTWLVYRSTAQLLEVAAANSLRQGGLSIVLDVAGIERSILSDALVILVFVIIAGSCAAYLLAGHYTKPIKQLSSHMRELAPDSLSRPIEVESGGEEIQELVKSFNQMTGQLSEAFAMQSRFSVSAAHELRTPLAVLRTRLDVFKKKEREQKEYDELVQTMETYVDRLSSLISNLLELTETGELPEVEDVSLDSVIKTVVKDLEPVAHEHEVKIHTDIEPLTVRGNGSLLYRALYNLVENAIRYNEKEGSITIDLKNQDMAGMVKIADTGVGIAPEARELIFEPFYRVNKSRSREFGGAGIGLSLVKAILKRHGALIAVDANEPQGSVFTITFPKDGSADGEKSVDAKETSAEAMEKTFTEVSEDPSVDVAEASVDVEDPSTEAEEKTPAESAETDEQSVEQN</sequence>
<dbReference type="EMBL" id="JABZGW010000013">
    <property type="protein sequence ID" value="MBF4807226.1"/>
    <property type="molecule type" value="Genomic_DNA"/>
</dbReference>
<dbReference type="EC" id="2.7.13.3" evidence="4"/>
<dbReference type="SMART" id="SM00304">
    <property type="entry name" value="HAMP"/>
    <property type="match status" value="1"/>
</dbReference>
<proteinExistence type="predicted"/>
<dbReference type="InterPro" id="IPR050428">
    <property type="entry name" value="TCS_sensor_his_kinase"/>
</dbReference>
<dbReference type="SMART" id="SM00388">
    <property type="entry name" value="HisKA"/>
    <property type="match status" value="1"/>
</dbReference>
<accession>A0A930VVB9</accession>
<evidence type="ECO:0000256" key="2">
    <source>
        <dbReference type="ARBA" id="ARBA00004141"/>
    </source>
</evidence>
<dbReference type="InterPro" id="IPR036890">
    <property type="entry name" value="HATPase_C_sf"/>
</dbReference>
<evidence type="ECO:0000256" key="11">
    <source>
        <dbReference type="ARBA" id="ARBA00023136"/>
    </source>
</evidence>
<dbReference type="InterPro" id="IPR003661">
    <property type="entry name" value="HisK_dim/P_dom"/>
</dbReference>
<evidence type="ECO:0000256" key="1">
    <source>
        <dbReference type="ARBA" id="ARBA00000085"/>
    </source>
</evidence>
<dbReference type="CDD" id="cd00082">
    <property type="entry name" value="HisKA"/>
    <property type="match status" value="1"/>
</dbReference>
<dbReference type="GO" id="GO:0000155">
    <property type="term" value="F:phosphorelay sensor kinase activity"/>
    <property type="evidence" value="ECO:0007669"/>
    <property type="project" value="InterPro"/>
</dbReference>